<proteinExistence type="inferred from homology"/>
<feature type="domain" description="Glycosyl hydrolase family 31 C-terminal" evidence="18">
    <location>
        <begin position="773"/>
        <end position="861"/>
    </location>
</feature>
<evidence type="ECO:0000256" key="6">
    <source>
        <dbReference type="ARBA" id="ARBA00022525"/>
    </source>
</evidence>
<accession>A0A8H7HHK1</accession>
<dbReference type="PANTHER" id="PTHR22762">
    <property type="entry name" value="ALPHA-GLUCOSIDASE"/>
    <property type="match status" value="1"/>
</dbReference>
<evidence type="ECO:0000256" key="10">
    <source>
        <dbReference type="ARBA" id="ARBA00023277"/>
    </source>
</evidence>
<dbReference type="GO" id="GO:0000272">
    <property type="term" value="P:polysaccharide catabolic process"/>
    <property type="evidence" value="ECO:0007669"/>
    <property type="project" value="UniProtKB-KW"/>
</dbReference>
<dbReference type="SUPFAM" id="SSF74650">
    <property type="entry name" value="Galactose mutarotase-like"/>
    <property type="match status" value="1"/>
</dbReference>
<dbReference type="EMBL" id="JACYCC010000021">
    <property type="protein sequence ID" value="KAF8685593.1"/>
    <property type="molecule type" value="Genomic_DNA"/>
</dbReference>
<evidence type="ECO:0000256" key="7">
    <source>
        <dbReference type="ARBA" id="ARBA00022729"/>
    </source>
</evidence>
<dbReference type="InterPro" id="IPR011013">
    <property type="entry name" value="Gal_mutarotase_sf_dom"/>
</dbReference>
<protein>
    <recommendedName>
        <fullName evidence="5">Probable alpha/beta-glucosidase agdC</fullName>
        <ecNumber evidence="4">3.2.1.21</ecNumber>
    </recommendedName>
</protein>
<dbReference type="InterPro" id="IPR025887">
    <property type="entry name" value="Glyco_hydro_31_N_dom"/>
</dbReference>
<evidence type="ECO:0000256" key="8">
    <source>
        <dbReference type="ARBA" id="ARBA00022801"/>
    </source>
</evidence>
<dbReference type="SUPFAM" id="SSF51011">
    <property type="entry name" value="Glycosyl hydrolase domain"/>
    <property type="match status" value="1"/>
</dbReference>
<dbReference type="PROSITE" id="PS00129">
    <property type="entry name" value="GLYCOSYL_HYDROL_F31_1"/>
    <property type="match status" value="1"/>
</dbReference>
<dbReference type="InterPro" id="IPR048395">
    <property type="entry name" value="Glyco_hydro_31_C"/>
</dbReference>
<organism evidence="19 20">
    <name type="scientific">Rhizoctonia solani</name>
    <dbReference type="NCBI Taxonomy" id="456999"/>
    <lineage>
        <taxon>Eukaryota</taxon>
        <taxon>Fungi</taxon>
        <taxon>Dikarya</taxon>
        <taxon>Basidiomycota</taxon>
        <taxon>Agaricomycotina</taxon>
        <taxon>Agaricomycetes</taxon>
        <taxon>Cantharellales</taxon>
        <taxon>Ceratobasidiaceae</taxon>
        <taxon>Rhizoctonia</taxon>
    </lineage>
</organism>
<feature type="domain" description="Glycoside hydrolase family 31 TIM barrel" evidence="16">
    <location>
        <begin position="371"/>
        <end position="765"/>
    </location>
</feature>
<dbReference type="CDD" id="cd06602">
    <property type="entry name" value="GH31_MGAM_SI_GAA"/>
    <property type="match status" value="1"/>
</dbReference>
<evidence type="ECO:0000256" key="5">
    <source>
        <dbReference type="ARBA" id="ARBA00014002"/>
    </source>
</evidence>
<dbReference type="SUPFAM" id="SSF51445">
    <property type="entry name" value="(Trans)glycosidases"/>
    <property type="match status" value="1"/>
</dbReference>
<evidence type="ECO:0000313" key="20">
    <source>
        <dbReference type="Proteomes" id="UP000650582"/>
    </source>
</evidence>
<evidence type="ECO:0000256" key="2">
    <source>
        <dbReference type="ARBA" id="ARBA00004613"/>
    </source>
</evidence>
<dbReference type="GO" id="GO:0071555">
    <property type="term" value="P:cell wall organization"/>
    <property type="evidence" value="ECO:0007669"/>
    <property type="project" value="UniProtKB-KW"/>
</dbReference>
<evidence type="ECO:0000256" key="14">
    <source>
        <dbReference type="ARBA" id="ARBA00025512"/>
    </source>
</evidence>
<comment type="caution">
    <text evidence="19">The sequence shown here is derived from an EMBL/GenBank/DDBJ whole genome shotgun (WGS) entry which is preliminary data.</text>
</comment>
<keyword evidence="12" id="KW-0961">Cell wall biogenesis/degradation</keyword>
<keyword evidence="13" id="KW-0624">Polysaccharide degradation</keyword>
<name>A0A8H7HHK1_9AGAM</name>
<evidence type="ECO:0000256" key="11">
    <source>
        <dbReference type="ARBA" id="ARBA00023295"/>
    </source>
</evidence>
<keyword evidence="6" id="KW-0964">Secreted</keyword>
<comment type="subcellular location">
    <subcellularLocation>
        <location evidence="2">Secreted</location>
    </subcellularLocation>
</comment>
<gene>
    <name evidence="19" type="ORF">RHS04_00758</name>
</gene>
<feature type="domain" description="Glycoside hydrolase family 31 N-terminal" evidence="17">
    <location>
        <begin position="201"/>
        <end position="324"/>
    </location>
</feature>
<evidence type="ECO:0000256" key="9">
    <source>
        <dbReference type="ARBA" id="ARBA00023180"/>
    </source>
</evidence>
<evidence type="ECO:0000256" key="12">
    <source>
        <dbReference type="ARBA" id="ARBA00023316"/>
    </source>
</evidence>
<dbReference type="InterPro" id="IPR013780">
    <property type="entry name" value="Glyco_hydro_b"/>
</dbReference>
<evidence type="ECO:0000259" key="16">
    <source>
        <dbReference type="Pfam" id="PF01055"/>
    </source>
</evidence>
<evidence type="ECO:0000256" key="15">
    <source>
        <dbReference type="RuleBase" id="RU361185"/>
    </source>
</evidence>
<dbReference type="PANTHER" id="PTHR22762:SF67">
    <property type="entry name" value="ALPHA_BETA-GLUCOSIDASE AGDC-RELATED"/>
    <property type="match status" value="1"/>
</dbReference>
<evidence type="ECO:0000259" key="17">
    <source>
        <dbReference type="Pfam" id="PF13802"/>
    </source>
</evidence>
<evidence type="ECO:0000256" key="4">
    <source>
        <dbReference type="ARBA" id="ARBA00012744"/>
    </source>
</evidence>
<dbReference type="Gene3D" id="2.60.40.1760">
    <property type="entry name" value="glycosyl hydrolase (family 31)"/>
    <property type="match status" value="1"/>
</dbReference>
<keyword evidence="10" id="KW-0119">Carbohydrate metabolism</keyword>
<keyword evidence="9" id="KW-0325">Glycoprotein</keyword>
<comment type="function">
    <text evidence="14">Glucosidase involved in the degradation of cellulosic biomass. Has both alpha- and beta-glucosidase activity.</text>
</comment>
<reference evidence="19" key="1">
    <citation type="submission" date="2020-09" db="EMBL/GenBank/DDBJ databases">
        <title>Comparative genome analyses of four rice-infecting Rhizoctonia solani isolates reveal extensive enrichment of homogalacturonan modification genes.</title>
        <authorList>
            <person name="Lee D.-Y."/>
            <person name="Jeon J."/>
            <person name="Kim K.-T."/>
            <person name="Cheong K."/>
            <person name="Song H."/>
            <person name="Choi G."/>
            <person name="Ko J."/>
            <person name="Opiyo S.O."/>
            <person name="Zuo S."/>
            <person name="Madhav S."/>
            <person name="Lee Y.-H."/>
            <person name="Wang G.-L."/>
        </authorList>
    </citation>
    <scope>NUCLEOTIDE SEQUENCE</scope>
    <source>
        <strain evidence="19">AG1-IA YN-7</strain>
    </source>
</reference>
<dbReference type="GO" id="GO:0030246">
    <property type="term" value="F:carbohydrate binding"/>
    <property type="evidence" value="ECO:0007669"/>
    <property type="project" value="InterPro"/>
</dbReference>
<comment type="similarity">
    <text evidence="3 15">Belongs to the glycosyl hydrolase 31 family.</text>
</comment>
<keyword evidence="8 15" id="KW-0378">Hydrolase</keyword>
<dbReference type="InterPro" id="IPR017853">
    <property type="entry name" value="GH"/>
</dbReference>
<keyword evidence="7" id="KW-0732">Signal</keyword>
<dbReference type="GO" id="GO:0008422">
    <property type="term" value="F:beta-glucosidase activity"/>
    <property type="evidence" value="ECO:0007669"/>
    <property type="project" value="UniProtKB-EC"/>
</dbReference>
<dbReference type="Gene3D" id="3.20.20.80">
    <property type="entry name" value="Glycosidases"/>
    <property type="match status" value="1"/>
</dbReference>
<dbReference type="Pfam" id="PF01055">
    <property type="entry name" value="Glyco_hydro_31_2nd"/>
    <property type="match status" value="1"/>
</dbReference>
<dbReference type="Pfam" id="PF21365">
    <property type="entry name" value="Glyco_hydro_31_3rd"/>
    <property type="match status" value="1"/>
</dbReference>
<dbReference type="InterPro" id="IPR000322">
    <property type="entry name" value="Glyco_hydro_31_TIM"/>
</dbReference>
<dbReference type="CDD" id="cd14752">
    <property type="entry name" value="GH31_N"/>
    <property type="match status" value="1"/>
</dbReference>
<dbReference type="Proteomes" id="UP000650582">
    <property type="component" value="Unassembled WGS sequence"/>
</dbReference>
<dbReference type="Gene3D" id="2.60.40.1180">
    <property type="entry name" value="Golgi alpha-mannosidase II"/>
    <property type="match status" value="2"/>
</dbReference>
<dbReference type="Pfam" id="PF13802">
    <property type="entry name" value="Gal_mutarotas_2"/>
    <property type="match status" value="1"/>
</dbReference>
<evidence type="ECO:0000259" key="18">
    <source>
        <dbReference type="Pfam" id="PF21365"/>
    </source>
</evidence>
<evidence type="ECO:0000256" key="13">
    <source>
        <dbReference type="ARBA" id="ARBA00023326"/>
    </source>
</evidence>
<dbReference type="InterPro" id="IPR030458">
    <property type="entry name" value="Glyco_hydro_31_AS"/>
</dbReference>
<comment type="catalytic activity">
    <reaction evidence="1">
        <text>Hydrolysis of terminal, non-reducing beta-D-glucosyl residues with release of beta-D-glucose.</text>
        <dbReference type="EC" id="3.2.1.21"/>
    </reaction>
</comment>
<evidence type="ECO:0000256" key="1">
    <source>
        <dbReference type="ARBA" id="ARBA00000448"/>
    </source>
</evidence>
<keyword evidence="11 15" id="KW-0326">Glycosidase</keyword>
<evidence type="ECO:0000313" key="19">
    <source>
        <dbReference type="EMBL" id="KAF8685593.1"/>
    </source>
</evidence>
<sequence>MKSLHLSLLSESSLQSSLVLECADDLPIWTVFNIEDLRLQSTFFYAETPPIYHGALPNGDMTQIMEVSIVYKKCMRSIQRPEQQTSWLLTGIVFAMKTGLLSTISFVGAVLGSPLITEHISPALIIRQNTADPDACKGYTVKNVKSNKNGLAAHLALADKCGIYGPDIPNLRLEVTHEDNDRLHVKIGDIGSKRYEVPEEVFPRSKSKVEASSANLVFKYTESPFSFSVVRKSTGEVLFDTKGSTLVFEEQYLRIKTILPNNANIYGLGEHTNTFRLDPSNTTRTLWNRDSGVAVGTNLYGSHPVYYEHRSTGTHAVLLLNSNGMDVKLSQGSLEYNIIGGILDFYFIGGNDGRTGPADISRGYAKLAGLPASVPYWSLGFHQCRYGYKNFVDLANVITNHSAAAIPLETMWTDIADYMYERWVFTSDPQYFPISRMREIVDHLHNNDQQYIVMVDPAVAHQPNQGYKTFDRGISDGVFMKEQNGSLHKGVVWPGVTVFPDWFHPNVSSYWTKEFEDFFSPTSGVDIDGVWIDMNEPSSFCNYPCNNPEEQAVGNPPPRTTGPPDIDTPIFQNPTKRLIYGRSSGVIDYNDPPYKIGNVFNSLGNRTAHMDIQHANGLMEYDTHNMYGTMMAAKTREAMLARRPGLKPLIISRSTFAGAGAKTGKWLGDNDSLWENYRFSIAGMLAMAGLYQVPMVGSDVCGFGKNTTETLCARWSMLGAFQPFYRNHNSDTSISQEFYVWPSVTQAAKNAITMRYQLLDYLYTAMQQAHEDGSPVLNSLWFKYPQDANTYAIDLQFFYGDSILVSPVTEENSTSVDIYLPKDIFYDFLTYQPVQGNGTKVSLTNVNFTSIPVHIKGGSVLPLRASSAMTTKALREKDFNIVVAPGTDGKATGKLYLDDGVSLDPKASTHLEMSYSNKHLTVNGNAGYKTNSKVRDVIILGIDESPKMVYVNSERVSRTSWGYDSSAKTVKLMLDQALEKFTVRLD</sequence>
<dbReference type="EC" id="3.2.1.21" evidence="4"/>
<evidence type="ECO:0000256" key="3">
    <source>
        <dbReference type="ARBA" id="ARBA00007806"/>
    </source>
</evidence>
<dbReference type="GO" id="GO:0005576">
    <property type="term" value="C:extracellular region"/>
    <property type="evidence" value="ECO:0007669"/>
    <property type="project" value="UniProtKB-SubCell"/>
</dbReference>
<dbReference type="AlphaFoldDB" id="A0A8H7HHK1"/>